<gene>
    <name evidence="2" type="ORF">Slati_3900400</name>
</gene>
<organism evidence="2">
    <name type="scientific">Sesamum latifolium</name>
    <dbReference type="NCBI Taxonomy" id="2727402"/>
    <lineage>
        <taxon>Eukaryota</taxon>
        <taxon>Viridiplantae</taxon>
        <taxon>Streptophyta</taxon>
        <taxon>Embryophyta</taxon>
        <taxon>Tracheophyta</taxon>
        <taxon>Spermatophyta</taxon>
        <taxon>Magnoliopsida</taxon>
        <taxon>eudicotyledons</taxon>
        <taxon>Gunneridae</taxon>
        <taxon>Pentapetalae</taxon>
        <taxon>asterids</taxon>
        <taxon>lamiids</taxon>
        <taxon>Lamiales</taxon>
        <taxon>Pedaliaceae</taxon>
        <taxon>Sesamum</taxon>
    </lineage>
</organism>
<accession>A0AAW2TLL1</accession>
<evidence type="ECO:0000313" key="2">
    <source>
        <dbReference type="EMBL" id="KAL0405865.1"/>
    </source>
</evidence>
<comment type="caution">
    <text evidence="2">The sequence shown here is derived from an EMBL/GenBank/DDBJ whole genome shotgun (WGS) entry which is preliminary data.</text>
</comment>
<sequence>MEKELKRLSKVSADHERALRRAVENAVADYPNSEEGRNFLQAYWAKKVDEYKKSDDFQREVAKVAVPFVGYGFNACKEQFLTHRPLSTSEELSFLVEDDLDGLVGEVEVEVRSPPPITATNSVEGDALSEGKPEGKKENAPSAH</sequence>
<feature type="region of interest" description="Disordered" evidence="1">
    <location>
        <begin position="111"/>
        <end position="144"/>
    </location>
</feature>
<dbReference type="EMBL" id="JACGWN010000014">
    <property type="protein sequence ID" value="KAL0405865.1"/>
    <property type="molecule type" value="Genomic_DNA"/>
</dbReference>
<protein>
    <submittedName>
        <fullName evidence="2">Uncharacterized protein</fullName>
    </submittedName>
</protein>
<name>A0AAW2TLL1_9LAMI</name>
<evidence type="ECO:0000256" key="1">
    <source>
        <dbReference type="SAM" id="MobiDB-lite"/>
    </source>
</evidence>
<feature type="compositionally biased region" description="Basic and acidic residues" evidence="1">
    <location>
        <begin position="129"/>
        <end position="144"/>
    </location>
</feature>
<reference evidence="2" key="1">
    <citation type="submission" date="2020-06" db="EMBL/GenBank/DDBJ databases">
        <authorList>
            <person name="Li T."/>
            <person name="Hu X."/>
            <person name="Zhang T."/>
            <person name="Song X."/>
            <person name="Zhang H."/>
            <person name="Dai N."/>
            <person name="Sheng W."/>
            <person name="Hou X."/>
            <person name="Wei L."/>
        </authorList>
    </citation>
    <scope>NUCLEOTIDE SEQUENCE</scope>
    <source>
        <strain evidence="2">KEN1</strain>
        <tissue evidence="2">Leaf</tissue>
    </source>
</reference>
<dbReference type="AlphaFoldDB" id="A0AAW2TLL1"/>
<reference evidence="2" key="2">
    <citation type="journal article" date="2024" name="Plant">
        <title>Genomic evolution and insights into agronomic trait innovations of Sesamum species.</title>
        <authorList>
            <person name="Miao H."/>
            <person name="Wang L."/>
            <person name="Qu L."/>
            <person name="Liu H."/>
            <person name="Sun Y."/>
            <person name="Le M."/>
            <person name="Wang Q."/>
            <person name="Wei S."/>
            <person name="Zheng Y."/>
            <person name="Lin W."/>
            <person name="Duan Y."/>
            <person name="Cao H."/>
            <person name="Xiong S."/>
            <person name="Wang X."/>
            <person name="Wei L."/>
            <person name="Li C."/>
            <person name="Ma Q."/>
            <person name="Ju M."/>
            <person name="Zhao R."/>
            <person name="Li G."/>
            <person name="Mu C."/>
            <person name="Tian Q."/>
            <person name="Mei H."/>
            <person name="Zhang T."/>
            <person name="Gao T."/>
            <person name="Zhang H."/>
        </authorList>
    </citation>
    <scope>NUCLEOTIDE SEQUENCE</scope>
    <source>
        <strain evidence="2">KEN1</strain>
    </source>
</reference>
<proteinExistence type="predicted"/>